<proteinExistence type="predicted"/>
<accession>A0ACC2TKC3</accession>
<dbReference type="Proteomes" id="UP001165960">
    <property type="component" value="Unassembled WGS sequence"/>
</dbReference>
<reference evidence="1" key="1">
    <citation type="submission" date="2022-04" db="EMBL/GenBank/DDBJ databases">
        <title>Genome of the entomopathogenic fungus Entomophthora muscae.</title>
        <authorList>
            <person name="Elya C."/>
            <person name="Lovett B.R."/>
            <person name="Lee E."/>
            <person name="Macias A.M."/>
            <person name="Hajek A.E."/>
            <person name="De Bivort B.L."/>
            <person name="Kasson M.T."/>
            <person name="De Fine Licht H.H."/>
            <person name="Stajich J.E."/>
        </authorList>
    </citation>
    <scope>NUCLEOTIDE SEQUENCE</scope>
    <source>
        <strain evidence="1">Berkeley</strain>
    </source>
</reference>
<evidence type="ECO:0000313" key="2">
    <source>
        <dbReference type="Proteomes" id="UP001165960"/>
    </source>
</evidence>
<comment type="caution">
    <text evidence="1">The sequence shown here is derived from an EMBL/GenBank/DDBJ whole genome shotgun (WGS) entry which is preliminary data.</text>
</comment>
<gene>
    <name evidence="1" type="ORF">DSO57_1039470</name>
</gene>
<keyword evidence="2" id="KW-1185">Reference proteome</keyword>
<sequence length="160" mass="17217">MALSSGRSLRPSSFARIPVGAQISGTFSQSMLESGPLAMLEVHPLQSLPAETRPLKACINATLAQGFIPLYQLPGGRDGDPEAALWTQAGPIWCTIMDFGEIDGPDMPAAMMSQAFARLLIATDYKNDANIPLNAKEEHITGAPRTLEWLAKQQQGVEPQ</sequence>
<organism evidence="1 2">
    <name type="scientific">Entomophthora muscae</name>
    <dbReference type="NCBI Taxonomy" id="34485"/>
    <lineage>
        <taxon>Eukaryota</taxon>
        <taxon>Fungi</taxon>
        <taxon>Fungi incertae sedis</taxon>
        <taxon>Zoopagomycota</taxon>
        <taxon>Entomophthoromycotina</taxon>
        <taxon>Entomophthoromycetes</taxon>
        <taxon>Entomophthorales</taxon>
        <taxon>Entomophthoraceae</taxon>
        <taxon>Entomophthora</taxon>
    </lineage>
</organism>
<protein>
    <submittedName>
        <fullName evidence="1">Uncharacterized protein</fullName>
    </submittedName>
</protein>
<name>A0ACC2TKC3_9FUNG</name>
<evidence type="ECO:0000313" key="1">
    <source>
        <dbReference type="EMBL" id="KAJ9075103.1"/>
    </source>
</evidence>
<dbReference type="EMBL" id="QTSX02002800">
    <property type="protein sequence ID" value="KAJ9075103.1"/>
    <property type="molecule type" value="Genomic_DNA"/>
</dbReference>